<dbReference type="PANTHER" id="PTHR35862">
    <property type="entry name" value="FELS-2 PROPHAGE PROTEIN"/>
    <property type="match status" value="1"/>
</dbReference>
<accession>A0A0L0WAM1</accession>
<dbReference type="STRING" id="1503.CLPU_6c00490"/>
<protein>
    <submittedName>
        <fullName evidence="3">Phage-like baseplate assembly protein</fullName>
    </submittedName>
</protein>
<evidence type="ECO:0000313" key="3">
    <source>
        <dbReference type="EMBL" id="KNF08563.1"/>
    </source>
</evidence>
<reference evidence="4" key="1">
    <citation type="submission" date="2015-07" db="EMBL/GenBank/DDBJ databases">
        <title>Draft genome sequence of the purine-degrading Gottschalkia purinilyticum DSM 1384 (formerly Clostridium purinilyticum).</title>
        <authorList>
            <person name="Poehlein A."/>
            <person name="Schiel-Bengelsdorf B."/>
            <person name="Bengelsdorf F.R."/>
            <person name="Daniel R."/>
            <person name="Duerre P."/>
        </authorList>
    </citation>
    <scope>NUCLEOTIDE SEQUENCE [LARGE SCALE GENOMIC DNA]</scope>
    <source>
        <strain evidence="4">DSM 1384</strain>
    </source>
</reference>
<feature type="domain" description="Baseplate protein J-like barrel" evidence="1">
    <location>
        <begin position="101"/>
        <end position="178"/>
    </location>
</feature>
<dbReference type="InterPro" id="IPR052726">
    <property type="entry name" value="Phage_Baseplate_Hub"/>
</dbReference>
<evidence type="ECO:0000313" key="4">
    <source>
        <dbReference type="Proteomes" id="UP000037267"/>
    </source>
</evidence>
<evidence type="ECO:0000259" key="2">
    <source>
        <dbReference type="Pfam" id="PF26078"/>
    </source>
</evidence>
<dbReference type="RefSeq" id="WP_050355084.1">
    <property type="nucleotide sequence ID" value="NZ_LGSS01000006.1"/>
</dbReference>
<dbReference type="PATRIC" id="fig|1503.3.peg.2845"/>
<dbReference type="OrthoDB" id="9793802at2"/>
<dbReference type="Pfam" id="PF26078">
    <property type="entry name" value="Baseplate_J_M"/>
    <property type="match status" value="1"/>
</dbReference>
<sequence length="384" mass="43243">MTDINFIEINAKEILTQMIADVEEELGETLYPSDERRIFLYQLAQFIIGLRNDINDSARQNLLRYARGDIQDALGELTNTKRLQSQKAFASYKFVLSAPQNNIITIKKGTRVTPDGTLYFEVKEDIYVQPGIETVDTIVEATEPGKKHNGFTPGQIKNIVDPIPYIKEGYNMSITTGGADIEDDESYRERIRLAAESFSTAGPGGAYEYFARSADSTISDISVVSPRPGVVRIIALQKDGEIPGEEVLQKIDNAVNARNKRPLTDFVEVVGATEAKYDIQVKYYLDKDHIADETKYRKAIEGQELNYQDGAIRDYINWQQERLGRELNPDVLRYKIQDAATYMKQDKTLTAVTRVIITSPVYTTLTEEQVAKPLVINVTYGGVE</sequence>
<name>A0A0L0WAM1_GOTPU</name>
<dbReference type="InterPro" id="IPR006949">
    <property type="entry name" value="Barrel_Baseplate_J-like"/>
</dbReference>
<dbReference type="PIRSF" id="PIRSF020481">
    <property type="entry name" value="BAP"/>
    <property type="match status" value="1"/>
</dbReference>
<dbReference type="Proteomes" id="UP000037267">
    <property type="component" value="Unassembled WGS sequence"/>
</dbReference>
<feature type="domain" description="Baseplate J-like central" evidence="2">
    <location>
        <begin position="199"/>
        <end position="270"/>
    </location>
</feature>
<dbReference type="InterPro" id="IPR014507">
    <property type="entry name" value="Baseplate_assembly_J_pred"/>
</dbReference>
<organism evidence="3 4">
    <name type="scientific">Gottschalkia purinilytica</name>
    <name type="common">Clostridium purinilyticum</name>
    <dbReference type="NCBI Taxonomy" id="1503"/>
    <lineage>
        <taxon>Bacteria</taxon>
        <taxon>Bacillati</taxon>
        <taxon>Bacillota</taxon>
        <taxon>Tissierellia</taxon>
        <taxon>Tissierellales</taxon>
        <taxon>Gottschalkiaceae</taxon>
        <taxon>Gottschalkia</taxon>
    </lineage>
</organism>
<dbReference type="InterPro" id="IPR058531">
    <property type="entry name" value="Baseplate_J_M"/>
</dbReference>
<dbReference type="EMBL" id="LGSS01000006">
    <property type="protein sequence ID" value="KNF08563.1"/>
    <property type="molecule type" value="Genomic_DNA"/>
</dbReference>
<comment type="caution">
    <text evidence="3">The sequence shown here is derived from an EMBL/GenBank/DDBJ whole genome shotgun (WGS) entry which is preliminary data.</text>
</comment>
<gene>
    <name evidence="3" type="ORF">CLPU_6c00490</name>
</gene>
<evidence type="ECO:0000259" key="1">
    <source>
        <dbReference type="Pfam" id="PF04865"/>
    </source>
</evidence>
<keyword evidence="4" id="KW-1185">Reference proteome</keyword>
<dbReference type="Pfam" id="PF04865">
    <property type="entry name" value="Baseplate_J"/>
    <property type="match status" value="1"/>
</dbReference>
<dbReference type="PANTHER" id="PTHR35862:SF1">
    <property type="entry name" value="FELS-2 PROPHAGE PROTEIN"/>
    <property type="match status" value="1"/>
</dbReference>
<proteinExistence type="predicted"/>
<dbReference type="AlphaFoldDB" id="A0A0L0WAM1"/>